<comment type="caution">
    <text evidence="2">The sequence shown here is derived from an EMBL/GenBank/DDBJ whole genome shotgun (WGS) entry which is preliminary data.</text>
</comment>
<feature type="compositionally biased region" description="Low complexity" evidence="1">
    <location>
        <begin position="301"/>
        <end position="313"/>
    </location>
</feature>
<feature type="region of interest" description="Disordered" evidence="1">
    <location>
        <begin position="301"/>
        <end position="336"/>
    </location>
</feature>
<dbReference type="Proteomes" id="UP000247498">
    <property type="component" value="Unassembled WGS sequence"/>
</dbReference>
<dbReference type="EMBL" id="BDRX01000176">
    <property type="protein sequence ID" value="GBF99840.1"/>
    <property type="molecule type" value="Genomic_DNA"/>
</dbReference>
<organism evidence="2 3">
    <name type="scientific">Raphidocelis subcapitata</name>
    <dbReference type="NCBI Taxonomy" id="307507"/>
    <lineage>
        <taxon>Eukaryota</taxon>
        <taxon>Viridiplantae</taxon>
        <taxon>Chlorophyta</taxon>
        <taxon>core chlorophytes</taxon>
        <taxon>Chlorophyceae</taxon>
        <taxon>CS clade</taxon>
        <taxon>Sphaeropleales</taxon>
        <taxon>Selenastraceae</taxon>
        <taxon>Raphidocelis</taxon>
    </lineage>
</organism>
<dbReference type="AlphaFoldDB" id="A0A2V0PP90"/>
<sequence>MICGSSGGSAARRRARRSAAAASTREASAPAGRGPNRLILRSSVAECGSCATCGRLHGRSFLPATRHSPRPFTRGHTSKGRAAKKQLCRSRTGGVASCGRAPHAAHAPAASSALAQGGAASAHVTLHIDRNAAQQYEARARLCVPGRLCTSCDPGAAAVRPVWVGGCNRFVTWLVFRCSACQRARTGLGKECLGAGQGARRQGRGAGYYCCVSTPLLLAMRPARRSSTSHARRSARAKALKVASTMWWLLRPASWRMCSVVPEVLAKLMKKCSTSSVSNAPMRCAGMARSQLRWARPDRSSTTCVSASSSGAVNSPKRWMPARSPSACDSAPPSASAVSSTVWWSSIQVSPSAAT</sequence>
<gene>
    <name evidence="2" type="ORF">Rsub_12540</name>
</gene>
<dbReference type="InParanoid" id="A0A2V0PP90"/>
<keyword evidence="3" id="KW-1185">Reference proteome</keyword>
<evidence type="ECO:0000256" key="1">
    <source>
        <dbReference type="SAM" id="MobiDB-lite"/>
    </source>
</evidence>
<feature type="compositionally biased region" description="Low complexity" evidence="1">
    <location>
        <begin position="321"/>
        <end position="336"/>
    </location>
</feature>
<evidence type="ECO:0000313" key="2">
    <source>
        <dbReference type="EMBL" id="GBF99840.1"/>
    </source>
</evidence>
<protein>
    <submittedName>
        <fullName evidence="2">Uncharacterized protein</fullName>
    </submittedName>
</protein>
<feature type="compositionally biased region" description="Low complexity" evidence="1">
    <location>
        <begin position="18"/>
        <end position="32"/>
    </location>
</feature>
<accession>A0A2V0PP90</accession>
<feature type="region of interest" description="Disordered" evidence="1">
    <location>
        <begin position="1"/>
        <end position="35"/>
    </location>
</feature>
<feature type="region of interest" description="Disordered" evidence="1">
    <location>
        <begin position="62"/>
        <end position="86"/>
    </location>
</feature>
<name>A0A2V0PP90_9CHLO</name>
<evidence type="ECO:0000313" key="3">
    <source>
        <dbReference type="Proteomes" id="UP000247498"/>
    </source>
</evidence>
<reference evidence="2 3" key="1">
    <citation type="journal article" date="2018" name="Sci. Rep.">
        <title>Raphidocelis subcapitata (=Pseudokirchneriella subcapitata) provides an insight into genome evolution and environmental adaptations in the Sphaeropleales.</title>
        <authorList>
            <person name="Suzuki S."/>
            <person name="Yamaguchi H."/>
            <person name="Nakajima N."/>
            <person name="Kawachi M."/>
        </authorList>
    </citation>
    <scope>NUCLEOTIDE SEQUENCE [LARGE SCALE GENOMIC DNA]</scope>
    <source>
        <strain evidence="2 3">NIES-35</strain>
    </source>
</reference>
<feature type="compositionally biased region" description="Basic residues" evidence="1">
    <location>
        <begin position="76"/>
        <end position="86"/>
    </location>
</feature>
<proteinExistence type="predicted"/>